<dbReference type="GO" id="GO:0016787">
    <property type="term" value="F:hydrolase activity"/>
    <property type="evidence" value="ECO:0007669"/>
    <property type="project" value="UniProtKB-KW"/>
</dbReference>
<dbReference type="SMART" id="SM00847">
    <property type="entry name" value="HA2"/>
    <property type="match status" value="1"/>
</dbReference>
<dbReference type="Gene3D" id="1.20.120.1080">
    <property type="match status" value="1"/>
</dbReference>
<evidence type="ECO:0000256" key="5">
    <source>
        <dbReference type="SAM" id="MobiDB-lite"/>
    </source>
</evidence>
<dbReference type="Pfam" id="PF07717">
    <property type="entry name" value="OB_NTP_bind"/>
    <property type="match status" value="1"/>
</dbReference>
<dbReference type="NCBIfam" id="TIGR01967">
    <property type="entry name" value="DEAH_box_HrpA"/>
    <property type="match status" value="1"/>
</dbReference>
<evidence type="ECO:0000256" key="4">
    <source>
        <dbReference type="ARBA" id="ARBA00022840"/>
    </source>
</evidence>
<dbReference type="Pfam" id="PF11898">
    <property type="entry name" value="DUF3418"/>
    <property type="match status" value="1"/>
</dbReference>
<dbReference type="PROSITE" id="PS51194">
    <property type="entry name" value="HELICASE_CTER"/>
    <property type="match status" value="1"/>
</dbReference>
<keyword evidence="4" id="KW-0067">ATP-binding</keyword>
<feature type="region of interest" description="Disordered" evidence="5">
    <location>
        <begin position="1275"/>
        <end position="1320"/>
    </location>
</feature>
<dbReference type="GO" id="GO:0003723">
    <property type="term" value="F:RNA binding"/>
    <property type="evidence" value="ECO:0007669"/>
    <property type="project" value="TreeGrafter"/>
</dbReference>
<sequence>MSKPSDKLPEFSIPLPVQYPPELPISQRREEIIAAMRQHQTIVLTGETGSGKTTQIPKMCIDAGLGRKGRIACTQPRRVAALSVAKRVAEELQVDFGAEVGAKIRFTDQTNKSTRVKFMTDGMLLTEIHADPLMRDYEAVIIDEAHERSLNIDFLLGHLNQLRSRRPDLKIVITSATIDTDKFSAAFDEAPIIEVSGRVYPVDIVYAPLDELLEESGDFTYIQGIVESTQRIQTEFGNSGDILAFLPTEKDIREAMDAVEDRFRNRLEVIPCFGRLSNADQQRIFQSSPKRKLILSTNIAETSLTIPGIRFVIDAGLARISRYNPRGRTKRLPIVKVSQSSANQRAGRCGRVADGVCIRLYSEKDYLSRPVYSVPEIQRSNLADVILRMTASRLGNVETFPFIDPPTPAAITAGYQLLQELGALESSDSDKRSRLTKLGRQLARLPADPTVGRMLLEAEQDGVTHEVLVIASALSIQDPRERPMDKDAAARQAHAQFDHQHSDFLTLLNIWEALHDDFEKLSQSRLRKFCKKNFLNYLRIREWRDIYQQLERSLPKKRENKPHKSFNSDKGELTRDSARYQAIHTCLLTGLLANVGQREDVNLYKCSSNRKPLVFPGSSLFIRQPRDKNGKRKTQANESKAKKRKSPEWILSGEIVETNRLYARTVASIDPNWILEVGRHILSYSYSDPEFLTDQGRVAARESIRIHGLEIQNKQVSYLKVDPVKATEIFIREALLNEDYQAPANWTFLESNRKLISRIQNAQTVISVAHWMGVEEAAFRFYRDRLRQVASIADLNRVLKNGGIETLVMSETDLTASEEAAIDLSLFPESVTLENSALPIEYQYKHGDRKDGVTLKLPYHKTKSVNDAMLDWLIPGHLEAKIHALFKALPKATRQQLQPLAEKAKTVAGELRPTGQTLVDALKSHLLSKYSIETYSSDWDVSAIPEHLKARVEVHDKKGRAIAEARDTVTLRQELARKEAELSATKANDTSLLWKKARQKHERTLNSISELKGAHLPKRIQIGSPQGIPLYAYPALRASGETLEIQLFRSEEDARLANKTGISALLAHELRRELAWIRSDLKDVQRVGPAGVVFRPIKDLKEDVYAHIEKDLSTHDLDTIDFDTIYEQRERAHEKSKGILYRVVDQLKLILEKRQSLVVDQELLKAFGKDIDRLLPPNFLRHTPSRYLSRFPVYLETISHRAKTRNQNPKRDTQRQVQVDQFRNRLNQLAKTGKDANRIDELRWQIDEFAVSLFAQHLGTAYPISAKKLEQAFAEAGSPETEKSTVSISTKTAENQPTQKVKSKDRPTQADLDSLKKLFG</sequence>
<dbReference type="InterPro" id="IPR027417">
    <property type="entry name" value="P-loop_NTPase"/>
</dbReference>
<evidence type="ECO:0000259" key="7">
    <source>
        <dbReference type="PROSITE" id="PS51194"/>
    </source>
</evidence>
<dbReference type="InterPro" id="IPR011545">
    <property type="entry name" value="DEAD/DEAH_box_helicase_dom"/>
</dbReference>
<dbReference type="Gene3D" id="3.40.50.300">
    <property type="entry name" value="P-loop containing nucleotide triphosphate hydrolases"/>
    <property type="match status" value="2"/>
</dbReference>
<dbReference type="PANTHER" id="PTHR18934">
    <property type="entry name" value="ATP-DEPENDENT RNA HELICASE"/>
    <property type="match status" value="1"/>
</dbReference>
<dbReference type="SUPFAM" id="SSF52540">
    <property type="entry name" value="P-loop containing nucleoside triphosphate hydrolases"/>
    <property type="match status" value="1"/>
</dbReference>
<dbReference type="PROSITE" id="PS51192">
    <property type="entry name" value="HELICASE_ATP_BIND_1"/>
    <property type="match status" value="1"/>
</dbReference>
<feature type="compositionally biased region" description="Polar residues" evidence="5">
    <location>
        <begin position="1284"/>
        <end position="1300"/>
    </location>
</feature>
<dbReference type="InterPro" id="IPR001650">
    <property type="entry name" value="Helicase_C-like"/>
</dbReference>
<dbReference type="EMBL" id="JACHVC010000012">
    <property type="protein sequence ID" value="MBC2606538.1"/>
    <property type="molecule type" value="Genomic_DNA"/>
</dbReference>
<dbReference type="Pfam" id="PF00271">
    <property type="entry name" value="Helicase_C"/>
    <property type="match status" value="1"/>
</dbReference>
<evidence type="ECO:0000313" key="9">
    <source>
        <dbReference type="Proteomes" id="UP000526501"/>
    </source>
</evidence>
<evidence type="ECO:0000259" key="6">
    <source>
        <dbReference type="PROSITE" id="PS51192"/>
    </source>
</evidence>
<name>A0A7X1B8V7_9BACT</name>
<dbReference type="CDD" id="cd18791">
    <property type="entry name" value="SF2_C_RHA"/>
    <property type="match status" value="1"/>
</dbReference>
<dbReference type="InterPro" id="IPR048333">
    <property type="entry name" value="HA2_WH"/>
</dbReference>
<dbReference type="InterPro" id="IPR014001">
    <property type="entry name" value="Helicase_ATP-bd"/>
</dbReference>
<evidence type="ECO:0000256" key="1">
    <source>
        <dbReference type="ARBA" id="ARBA00022741"/>
    </source>
</evidence>
<dbReference type="InterPro" id="IPR011709">
    <property type="entry name" value="DEAD-box_helicase_OB_fold"/>
</dbReference>
<evidence type="ECO:0000256" key="2">
    <source>
        <dbReference type="ARBA" id="ARBA00022801"/>
    </source>
</evidence>
<dbReference type="SMART" id="SM00487">
    <property type="entry name" value="DEXDc"/>
    <property type="match status" value="1"/>
</dbReference>
<feature type="compositionally biased region" description="Basic and acidic residues" evidence="5">
    <location>
        <begin position="1302"/>
        <end position="1320"/>
    </location>
</feature>
<organism evidence="8 9">
    <name type="scientific">Pelagicoccus albus</name>
    <dbReference type="NCBI Taxonomy" id="415222"/>
    <lineage>
        <taxon>Bacteria</taxon>
        <taxon>Pseudomonadati</taxon>
        <taxon>Verrucomicrobiota</taxon>
        <taxon>Opitutia</taxon>
        <taxon>Puniceicoccales</taxon>
        <taxon>Pelagicoccaceae</taxon>
        <taxon>Pelagicoccus</taxon>
    </lineage>
</organism>
<dbReference type="Pfam" id="PF04408">
    <property type="entry name" value="WHD_HA2"/>
    <property type="match status" value="1"/>
</dbReference>
<dbReference type="EC" id="3.6.4.13" evidence="8"/>
<proteinExistence type="predicted"/>
<keyword evidence="3 8" id="KW-0347">Helicase</keyword>
<gene>
    <name evidence="8" type="primary">hrpA</name>
    <name evidence="8" type="ORF">H5P27_10840</name>
</gene>
<comment type="caution">
    <text evidence="8">The sequence shown here is derived from an EMBL/GenBank/DDBJ whole genome shotgun (WGS) entry which is preliminary data.</text>
</comment>
<dbReference type="Proteomes" id="UP000526501">
    <property type="component" value="Unassembled WGS sequence"/>
</dbReference>
<keyword evidence="1" id="KW-0547">Nucleotide-binding</keyword>
<feature type="domain" description="Helicase ATP-binding" evidence="6">
    <location>
        <begin position="33"/>
        <end position="196"/>
    </location>
</feature>
<feature type="domain" description="Helicase C-terminal" evidence="7">
    <location>
        <begin position="224"/>
        <end position="393"/>
    </location>
</feature>
<dbReference type="RefSeq" id="WP_185660408.1">
    <property type="nucleotide sequence ID" value="NZ_CAWPOO010000012.1"/>
</dbReference>
<dbReference type="GO" id="GO:0003724">
    <property type="term" value="F:RNA helicase activity"/>
    <property type="evidence" value="ECO:0007669"/>
    <property type="project" value="UniProtKB-EC"/>
</dbReference>
<dbReference type="InterPro" id="IPR024590">
    <property type="entry name" value="HrpA_C"/>
</dbReference>
<feature type="region of interest" description="Disordered" evidence="5">
    <location>
        <begin position="621"/>
        <end position="645"/>
    </location>
</feature>
<keyword evidence="9" id="KW-1185">Reference proteome</keyword>
<dbReference type="PANTHER" id="PTHR18934:SF99">
    <property type="entry name" value="ATP-DEPENDENT RNA HELICASE DHX37-RELATED"/>
    <property type="match status" value="1"/>
</dbReference>
<dbReference type="InterPro" id="IPR007502">
    <property type="entry name" value="Helicase-assoc_dom"/>
</dbReference>
<protein>
    <submittedName>
        <fullName evidence="8">ATP-dependent RNA helicase HrpA</fullName>
        <ecNumber evidence="8">3.6.4.13</ecNumber>
    </submittedName>
</protein>
<reference evidence="8 9" key="1">
    <citation type="submission" date="2020-07" db="EMBL/GenBank/DDBJ databases">
        <authorList>
            <person name="Feng X."/>
        </authorList>
    </citation>
    <scope>NUCLEOTIDE SEQUENCE [LARGE SCALE GENOMIC DNA]</scope>
    <source>
        <strain evidence="8 9">JCM23202</strain>
    </source>
</reference>
<dbReference type="SMART" id="SM00490">
    <property type="entry name" value="HELICc"/>
    <property type="match status" value="1"/>
</dbReference>
<accession>A0A7X1B8V7</accession>
<dbReference type="Pfam" id="PF00270">
    <property type="entry name" value="DEAD"/>
    <property type="match status" value="1"/>
</dbReference>
<dbReference type="InterPro" id="IPR010222">
    <property type="entry name" value="RNA_helicase_HrpA"/>
</dbReference>
<evidence type="ECO:0000256" key="3">
    <source>
        <dbReference type="ARBA" id="ARBA00022806"/>
    </source>
</evidence>
<evidence type="ECO:0000313" key="8">
    <source>
        <dbReference type="EMBL" id="MBC2606538.1"/>
    </source>
</evidence>
<dbReference type="FunFam" id="1.20.120.1080:FF:000005">
    <property type="entry name" value="ATP-dependent helicase HrpA"/>
    <property type="match status" value="1"/>
</dbReference>
<keyword evidence="2 8" id="KW-0378">Hydrolase</keyword>
<dbReference type="GO" id="GO:0005524">
    <property type="term" value="F:ATP binding"/>
    <property type="evidence" value="ECO:0007669"/>
    <property type="project" value="UniProtKB-KW"/>
</dbReference>
<dbReference type="Pfam" id="PF21010">
    <property type="entry name" value="HA2_C"/>
    <property type="match status" value="1"/>
</dbReference>